<name>A0A9Q1KYL2_9CARY</name>
<dbReference type="Proteomes" id="UP001153076">
    <property type="component" value="Unassembled WGS sequence"/>
</dbReference>
<reference evidence="3" key="1">
    <citation type="submission" date="2022-04" db="EMBL/GenBank/DDBJ databases">
        <title>Carnegiea gigantea Genome sequencing and assembly v2.</title>
        <authorList>
            <person name="Copetti D."/>
            <person name="Sanderson M.J."/>
            <person name="Burquez A."/>
            <person name="Wojciechowski M.F."/>
        </authorList>
    </citation>
    <scope>NUCLEOTIDE SEQUENCE</scope>
    <source>
        <strain evidence="3">SGP5-SGP5p</strain>
        <tissue evidence="3">Aerial part</tissue>
    </source>
</reference>
<dbReference type="GO" id="GO:0005634">
    <property type="term" value="C:nucleus"/>
    <property type="evidence" value="ECO:0007669"/>
    <property type="project" value="TreeGrafter"/>
</dbReference>
<evidence type="ECO:0000313" key="4">
    <source>
        <dbReference type="Proteomes" id="UP001153076"/>
    </source>
</evidence>
<comment type="caution">
    <text evidence="3">The sequence shown here is derived from an EMBL/GenBank/DDBJ whole genome shotgun (WGS) entry which is preliminary data.</text>
</comment>
<proteinExistence type="predicted"/>
<dbReference type="GO" id="GO:0030915">
    <property type="term" value="C:Smc5-Smc6 complex"/>
    <property type="evidence" value="ECO:0007669"/>
    <property type="project" value="TreeGrafter"/>
</dbReference>
<dbReference type="GO" id="GO:0000724">
    <property type="term" value="P:double-strand break repair via homologous recombination"/>
    <property type="evidence" value="ECO:0007669"/>
    <property type="project" value="TreeGrafter"/>
</dbReference>
<accession>A0A9Q1KYL2</accession>
<gene>
    <name evidence="3" type="ORF">Cgig2_017841</name>
</gene>
<evidence type="ECO:0000313" key="3">
    <source>
        <dbReference type="EMBL" id="KAJ8451450.1"/>
    </source>
</evidence>
<dbReference type="OrthoDB" id="10254973at2759"/>
<organism evidence="3 4">
    <name type="scientific">Carnegiea gigantea</name>
    <dbReference type="NCBI Taxonomy" id="171969"/>
    <lineage>
        <taxon>Eukaryota</taxon>
        <taxon>Viridiplantae</taxon>
        <taxon>Streptophyta</taxon>
        <taxon>Embryophyta</taxon>
        <taxon>Tracheophyta</taxon>
        <taxon>Spermatophyta</taxon>
        <taxon>Magnoliopsida</taxon>
        <taxon>eudicotyledons</taxon>
        <taxon>Gunneridae</taxon>
        <taxon>Pentapetalae</taxon>
        <taxon>Caryophyllales</taxon>
        <taxon>Cactineae</taxon>
        <taxon>Cactaceae</taxon>
        <taxon>Cactoideae</taxon>
        <taxon>Echinocereeae</taxon>
        <taxon>Carnegiea</taxon>
    </lineage>
</organism>
<evidence type="ECO:0000256" key="2">
    <source>
        <dbReference type="SAM" id="Coils"/>
    </source>
</evidence>
<dbReference type="PANTHER" id="PTHR45916:SF1">
    <property type="entry name" value="STRUCTURAL MAINTENANCE OF CHROMOSOMES PROTEIN 5"/>
    <property type="match status" value="1"/>
</dbReference>
<dbReference type="PANTHER" id="PTHR45916">
    <property type="entry name" value="STRUCTURAL MAINTENANCE OF CHROMOSOMES PROTEIN 5"/>
    <property type="match status" value="1"/>
</dbReference>
<keyword evidence="4" id="KW-1185">Reference proteome</keyword>
<sequence length="236" mass="27672">MADEQDENNFEAKTITCQTSEPVNCVEKQEDAVLVLCFSNGKRGVRKSLDYNVIKQKEEKALRDSKCKNANKSLTDNARRRRQLQEKDNEWGVQVAGKYKEMEDLKREEESRQQRILKAKEDLAAAELELASLPPFEPPRNEFEKLGAQIVELEDNARQIRQQKSDKDKILAQSRRSLMQLVDRLKEMENRNSKLLYKLQKFGADKIFEAYKWLQEHRHQLNREVYGPVLLEVHVL</sequence>
<dbReference type="EMBL" id="JAKOGI010000009">
    <property type="protein sequence ID" value="KAJ8451450.1"/>
    <property type="molecule type" value="Genomic_DNA"/>
</dbReference>
<dbReference type="GO" id="GO:0003697">
    <property type="term" value="F:single-stranded DNA binding"/>
    <property type="evidence" value="ECO:0007669"/>
    <property type="project" value="TreeGrafter"/>
</dbReference>
<keyword evidence="1 2" id="KW-0175">Coiled coil</keyword>
<protein>
    <submittedName>
        <fullName evidence="3">Uncharacterized protein</fullName>
    </submittedName>
</protein>
<dbReference type="AlphaFoldDB" id="A0A9Q1KYL2"/>
<feature type="coiled-coil region" evidence="2">
    <location>
        <begin position="102"/>
        <end position="198"/>
    </location>
</feature>
<evidence type="ECO:0000256" key="1">
    <source>
        <dbReference type="ARBA" id="ARBA00023054"/>
    </source>
</evidence>